<evidence type="ECO:0000313" key="1">
    <source>
        <dbReference type="EMBL" id="TEB04779.1"/>
    </source>
</evidence>
<dbReference type="RefSeq" id="WP_190259106.1">
    <property type="nucleotide sequence ID" value="NZ_QFGA01000003.1"/>
</dbReference>
<sequence length="85" mass="9570">MENEKFQELVLQQLQNINSCMDGLEKSQDILASELMAVKADVQEVKADVQKVKSTVTSIEHNHGEILGALIDGYKQNAQILYRHT</sequence>
<organism evidence="1 2">
    <name type="scientific">Pelotomaculum schinkii</name>
    <dbReference type="NCBI Taxonomy" id="78350"/>
    <lineage>
        <taxon>Bacteria</taxon>
        <taxon>Bacillati</taxon>
        <taxon>Bacillota</taxon>
        <taxon>Clostridia</taxon>
        <taxon>Eubacteriales</taxon>
        <taxon>Desulfotomaculaceae</taxon>
        <taxon>Pelotomaculum</taxon>
    </lineage>
</organism>
<comment type="caution">
    <text evidence="1">The sequence shown here is derived from an EMBL/GenBank/DDBJ whole genome shotgun (WGS) entry which is preliminary data.</text>
</comment>
<dbReference type="EMBL" id="QFGA01000003">
    <property type="protein sequence ID" value="TEB04779.1"/>
    <property type="molecule type" value="Genomic_DNA"/>
</dbReference>
<evidence type="ECO:0000313" key="2">
    <source>
        <dbReference type="Proteomes" id="UP000298324"/>
    </source>
</evidence>
<accession>A0A4Y7R7S5</accession>
<reference evidence="1 2" key="1">
    <citation type="journal article" date="2018" name="Environ. Microbiol.">
        <title>Novel energy conservation strategies and behaviour of Pelotomaculum schinkii driving syntrophic propionate catabolism.</title>
        <authorList>
            <person name="Hidalgo-Ahumada C.A.P."/>
            <person name="Nobu M.K."/>
            <person name="Narihiro T."/>
            <person name="Tamaki H."/>
            <person name="Liu W.T."/>
            <person name="Kamagata Y."/>
            <person name="Stams A.J.M."/>
            <person name="Imachi H."/>
            <person name="Sousa D.Z."/>
        </authorList>
    </citation>
    <scope>NUCLEOTIDE SEQUENCE [LARGE SCALE GENOMIC DNA]</scope>
    <source>
        <strain evidence="1 2">HH</strain>
    </source>
</reference>
<gene>
    <name evidence="1" type="ORF">Psch_03541</name>
</gene>
<keyword evidence="2" id="KW-1185">Reference proteome</keyword>
<proteinExistence type="predicted"/>
<protein>
    <submittedName>
        <fullName evidence="1">Uncharacterized protein</fullName>
    </submittedName>
</protein>
<name>A0A4Y7R7S5_9FIRM</name>
<dbReference type="Proteomes" id="UP000298324">
    <property type="component" value="Unassembled WGS sequence"/>
</dbReference>
<dbReference type="AlphaFoldDB" id="A0A4Y7R7S5"/>